<dbReference type="GeneID" id="10644418"/>
<dbReference type="InterPro" id="IPR004044">
    <property type="entry name" value="KH_dom_type_2"/>
</dbReference>
<evidence type="ECO:0000256" key="2">
    <source>
        <dbReference type="ARBA" id="ARBA00022490"/>
    </source>
</evidence>
<dbReference type="CDD" id="cd22530">
    <property type="entry name" value="KH-II_NusA_arch_rpt1"/>
    <property type="match status" value="1"/>
</dbReference>
<reference evidence="10 11" key="1">
    <citation type="submission" date="2011-05" db="EMBL/GenBank/DDBJ databases">
        <title>Complete sequence of Methanotorris igneus Kol 5.</title>
        <authorList>
            <consortium name="US DOE Joint Genome Institute"/>
            <person name="Lucas S."/>
            <person name="Han J."/>
            <person name="Lapidus A."/>
            <person name="Cheng J.-F."/>
            <person name="Goodwin L."/>
            <person name="Pitluck S."/>
            <person name="Peters L."/>
            <person name="Mikhailova N."/>
            <person name="Chertkov O."/>
            <person name="Han C."/>
            <person name="Tapia R."/>
            <person name="Land M."/>
            <person name="Hauser L."/>
            <person name="Kyrpides N."/>
            <person name="Ivanova N."/>
            <person name="Pagani I."/>
            <person name="Sieprawska-Lupa M."/>
            <person name="Whitman W."/>
            <person name="Woyke T."/>
        </authorList>
    </citation>
    <scope>NUCLEOTIDE SEQUENCE [LARGE SCALE GENOMIC DNA]</scope>
    <source>
        <strain evidence="11">DSM 5666 / JCM 11834 / Kol 5</strain>
    </source>
</reference>
<dbReference type="NCBIfam" id="TIGR01952">
    <property type="entry name" value="nusA_arch"/>
    <property type="match status" value="1"/>
</dbReference>
<keyword evidence="4 6" id="KW-0805">Transcription regulation</keyword>
<dbReference type="PANTHER" id="PTHR22648:SF0">
    <property type="entry name" value="TRANSCRIPTION TERMINATION_ANTITERMINATION PROTEIN NUSA"/>
    <property type="match status" value="1"/>
</dbReference>
<keyword evidence="11" id="KW-1185">Reference proteome</keyword>
<dbReference type="Pfam" id="PF07650">
    <property type="entry name" value="KH_2"/>
    <property type="match status" value="1"/>
</dbReference>
<evidence type="ECO:0000256" key="5">
    <source>
        <dbReference type="ARBA" id="ARBA00023163"/>
    </source>
</evidence>
<dbReference type="HAMAP" id="MF_00945_A">
    <property type="entry name" value="NusA_A"/>
    <property type="match status" value="1"/>
</dbReference>
<keyword evidence="1 6" id="KW-0806">Transcription termination</keyword>
<evidence type="ECO:0000256" key="4">
    <source>
        <dbReference type="ARBA" id="ARBA00023015"/>
    </source>
</evidence>
<feature type="region of interest" description="Disordered" evidence="8">
    <location>
        <begin position="159"/>
        <end position="196"/>
    </location>
</feature>
<evidence type="ECO:0000256" key="1">
    <source>
        <dbReference type="ARBA" id="ARBA00022472"/>
    </source>
</evidence>
<dbReference type="GO" id="GO:0006353">
    <property type="term" value="P:DNA-templated transcription termination"/>
    <property type="evidence" value="ECO:0007669"/>
    <property type="project" value="UniProtKB-UniRule"/>
</dbReference>
<comment type="similarity">
    <text evidence="6">Belongs to the NusA family.</text>
</comment>
<keyword evidence="2 6" id="KW-0963">Cytoplasm</keyword>
<dbReference type="HOGENOM" id="CLU_131906_1_0_2"/>
<accession>F6BAZ2</accession>
<sequence length="196" mass="22457">MKVRLTTEEIMKIGYFEKLSGATVIDCICDDDRIVFVVKEGDIGAAIGKGGENVKTAMEKFGKKIDIIEYSSDLKKFIKNIFAPIELEDVWFKKINGELIAYVRINPKFRRAVIGNRGRNIERAVQIARRHTDVKNIRVIVGNRRRPFRKRFGGKKVLRDTSKESVEMQAQATKTEETNTEQQQTETTNTTTEENQ</sequence>
<dbReference type="EMBL" id="CP002737">
    <property type="protein sequence ID" value="AEF97079.1"/>
    <property type="molecule type" value="Genomic_DNA"/>
</dbReference>
<dbReference type="SUPFAM" id="SSF54814">
    <property type="entry name" value="Prokaryotic type KH domain (KH-domain type II)"/>
    <property type="match status" value="2"/>
</dbReference>
<dbReference type="InterPro" id="IPR004087">
    <property type="entry name" value="KH_dom"/>
</dbReference>
<comment type="subcellular location">
    <subcellularLocation>
        <location evidence="6">Cytoplasm</location>
    </subcellularLocation>
</comment>
<dbReference type="GO" id="GO:0003723">
    <property type="term" value="F:RNA binding"/>
    <property type="evidence" value="ECO:0007669"/>
    <property type="project" value="UniProtKB-UniRule"/>
</dbReference>
<keyword evidence="5 6" id="KW-0804">Transcription</keyword>
<dbReference type="Gene3D" id="3.30.300.20">
    <property type="match status" value="2"/>
</dbReference>
<evidence type="ECO:0000256" key="3">
    <source>
        <dbReference type="ARBA" id="ARBA00022884"/>
    </source>
</evidence>
<dbReference type="OrthoDB" id="4116at2157"/>
<evidence type="ECO:0000256" key="7">
    <source>
        <dbReference type="PROSITE-ProRule" id="PRU00117"/>
    </source>
</evidence>
<dbReference type="KEGG" id="mig:Metig_1545"/>
<proteinExistence type="inferred from homology"/>
<dbReference type="STRING" id="880724.Metig_1545"/>
<dbReference type="SMART" id="SM00322">
    <property type="entry name" value="KH"/>
    <property type="match status" value="1"/>
</dbReference>
<dbReference type="InterPro" id="IPR030842">
    <property type="entry name" value="TF_NusA_bacterial"/>
</dbReference>
<dbReference type="GO" id="GO:0005829">
    <property type="term" value="C:cytosol"/>
    <property type="evidence" value="ECO:0007669"/>
    <property type="project" value="TreeGrafter"/>
</dbReference>
<evidence type="ECO:0000313" key="10">
    <source>
        <dbReference type="EMBL" id="AEF97079.1"/>
    </source>
</evidence>
<evidence type="ECO:0000313" key="11">
    <source>
        <dbReference type="Proteomes" id="UP000009227"/>
    </source>
</evidence>
<organism evidence="11">
    <name type="scientific">Methanotorris igneus (strain DSM 5666 / JCM 11834 / Kol 5)</name>
    <dbReference type="NCBI Taxonomy" id="880724"/>
    <lineage>
        <taxon>Archaea</taxon>
        <taxon>Methanobacteriati</taxon>
        <taxon>Methanobacteriota</taxon>
        <taxon>Methanomada group</taxon>
        <taxon>Methanococci</taxon>
        <taxon>Methanococcales</taxon>
        <taxon>Methanocaldococcaceae</taxon>
        <taxon>Methanotorris</taxon>
    </lineage>
</organism>
<protein>
    <recommendedName>
        <fullName evidence="6">Probable transcription termination protein NusA</fullName>
    </recommendedName>
</protein>
<dbReference type="InterPro" id="IPR009019">
    <property type="entry name" value="KH_sf_prok-type"/>
</dbReference>
<feature type="domain" description="K Homology" evidence="9">
    <location>
        <begin position="30"/>
        <end position="97"/>
    </location>
</feature>
<feature type="compositionally biased region" description="Low complexity" evidence="8">
    <location>
        <begin position="180"/>
        <end position="196"/>
    </location>
</feature>
<dbReference type="NCBIfam" id="NF006261">
    <property type="entry name" value="PRK08406.1-5"/>
    <property type="match status" value="1"/>
</dbReference>
<dbReference type="PANTHER" id="PTHR22648">
    <property type="entry name" value="TRANSCRIPTION TERMINATION FACTOR NUSA"/>
    <property type="match status" value="1"/>
</dbReference>
<dbReference type="PROSITE" id="PS50084">
    <property type="entry name" value="KH_TYPE_1"/>
    <property type="match status" value="1"/>
</dbReference>
<evidence type="ECO:0000259" key="9">
    <source>
        <dbReference type="SMART" id="SM00322"/>
    </source>
</evidence>
<evidence type="ECO:0000256" key="6">
    <source>
        <dbReference type="HAMAP-Rule" id="MF_00945"/>
    </source>
</evidence>
<dbReference type="Proteomes" id="UP000009227">
    <property type="component" value="Chromosome"/>
</dbReference>
<dbReference type="InterPro" id="IPR010212">
    <property type="entry name" value="NusA_arc"/>
</dbReference>
<dbReference type="AlphaFoldDB" id="F6BAZ2"/>
<keyword evidence="3 7" id="KW-0694">RNA-binding</keyword>
<dbReference type="CDD" id="cd22531">
    <property type="entry name" value="KH-II_NusA_arch_rpt2"/>
    <property type="match status" value="1"/>
</dbReference>
<dbReference type="RefSeq" id="WP_013799673.1">
    <property type="nucleotide sequence ID" value="NC_015562.1"/>
</dbReference>
<comment type="function">
    <text evidence="6">Participates in transcription termination.</text>
</comment>
<gene>
    <name evidence="6" type="primary">nusA</name>
    <name evidence="10" type="ordered locus">Metig_1545</name>
</gene>
<dbReference type="GO" id="GO:0031564">
    <property type="term" value="P:transcription antitermination"/>
    <property type="evidence" value="ECO:0007669"/>
    <property type="project" value="InterPro"/>
</dbReference>
<evidence type="ECO:0000256" key="8">
    <source>
        <dbReference type="SAM" id="MobiDB-lite"/>
    </source>
</evidence>
<dbReference type="InterPro" id="IPR015946">
    <property type="entry name" value="KH_dom-like_a/b"/>
</dbReference>
<name>F6BAZ2_METIK</name>